<protein>
    <submittedName>
        <fullName evidence="1">Uncharacterized protein</fullName>
    </submittedName>
</protein>
<reference evidence="1" key="1">
    <citation type="submission" date="2018-02" db="EMBL/GenBank/DDBJ databases">
        <title>Rhizophora mucronata_Transcriptome.</title>
        <authorList>
            <person name="Meera S.P."/>
            <person name="Sreeshan A."/>
            <person name="Augustine A."/>
        </authorList>
    </citation>
    <scope>NUCLEOTIDE SEQUENCE</scope>
    <source>
        <tissue evidence="1">Leaf</tissue>
    </source>
</reference>
<accession>A0A2P2NXA3</accession>
<organism evidence="1">
    <name type="scientific">Rhizophora mucronata</name>
    <name type="common">Asiatic mangrove</name>
    <dbReference type="NCBI Taxonomy" id="61149"/>
    <lineage>
        <taxon>Eukaryota</taxon>
        <taxon>Viridiplantae</taxon>
        <taxon>Streptophyta</taxon>
        <taxon>Embryophyta</taxon>
        <taxon>Tracheophyta</taxon>
        <taxon>Spermatophyta</taxon>
        <taxon>Magnoliopsida</taxon>
        <taxon>eudicotyledons</taxon>
        <taxon>Gunneridae</taxon>
        <taxon>Pentapetalae</taxon>
        <taxon>rosids</taxon>
        <taxon>fabids</taxon>
        <taxon>Malpighiales</taxon>
        <taxon>Rhizophoraceae</taxon>
        <taxon>Rhizophora</taxon>
    </lineage>
</organism>
<sequence>MFEDEKSNPVVGFSPAIALCPTILEPVAVMSIRVLVFPVEDSSHLY</sequence>
<name>A0A2P2NXA3_RHIMU</name>
<evidence type="ECO:0000313" key="1">
    <source>
        <dbReference type="EMBL" id="MBX47001.1"/>
    </source>
</evidence>
<proteinExistence type="predicted"/>
<dbReference type="AlphaFoldDB" id="A0A2P2NXA3"/>
<dbReference type="EMBL" id="GGEC01066517">
    <property type="protein sequence ID" value="MBX47001.1"/>
    <property type="molecule type" value="Transcribed_RNA"/>
</dbReference>